<evidence type="ECO:0000313" key="2">
    <source>
        <dbReference type="Proteomes" id="UP000790377"/>
    </source>
</evidence>
<evidence type="ECO:0000313" key="1">
    <source>
        <dbReference type="EMBL" id="KAH7903501.1"/>
    </source>
</evidence>
<organism evidence="1 2">
    <name type="scientific">Hygrophoropsis aurantiaca</name>
    <dbReference type="NCBI Taxonomy" id="72124"/>
    <lineage>
        <taxon>Eukaryota</taxon>
        <taxon>Fungi</taxon>
        <taxon>Dikarya</taxon>
        <taxon>Basidiomycota</taxon>
        <taxon>Agaricomycotina</taxon>
        <taxon>Agaricomycetes</taxon>
        <taxon>Agaricomycetidae</taxon>
        <taxon>Boletales</taxon>
        <taxon>Coniophorineae</taxon>
        <taxon>Hygrophoropsidaceae</taxon>
        <taxon>Hygrophoropsis</taxon>
    </lineage>
</organism>
<feature type="non-terminal residue" evidence="1">
    <location>
        <position position="1"/>
    </location>
</feature>
<comment type="caution">
    <text evidence="1">The sequence shown here is derived from an EMBL/GenBank/DDBJ whole genome shotgun (WGS) entry which is preliminary data.</text>
</comment>
<name>A0ACB7ZQS1_9AGAM</name>
<dbReference type="Proteomes" id="UP000790377">
    <property type="component" value="Unassembled WGS sequence"/>
</dbReference>
<gene>
    <name evidence="1" type="ORF">BJ138DRAFT_1107619</name>
</gene>
<accession>A0ACB7ZQS1</accession>
<sequence>SKSRNMRLLDPGLISGSQTKRTDRIACVLAGILIEVRYMRGIGLDVITPPYLRSAIDRVLSARKLNLIPAWHKIQAEDPRSVAWRLWNDRWLPAGSEARFVGAEDRSNRDDDDATDNRDNDDDDDDDDDAETFPDPIPTAARGPDKGKRKAVDDGASEAEGPGRSTSHRPTKRRASRKFQSAAVVQSDDDDEPPHATPQLPRAALNPTPQPQSRVDSAEEGEDGKPPCKYCRDRNLPGCKAGDGPTSRACKACRKSKRKCTLVAKKKAVYLDASATPAPAPSGSVAATPARSSVVRPAPEAGSSKATAEANPTLRKKAKKATAEKADPPRGVKTAAVNGPSKPGPEKTAPPRPTPKLRPFVLLPKRKSDGAAFARSFAPPVAPPPGRDSPASDGLDVPAASDGLEVPAAATSAASSAANANANDNDTPAASSSIRAAPPRIMATVSVQAAPAAIVTTAYDLTALRQRCDELEAMVRSIAEVSQANAARLTAVEPRVQGLEGMAESLQAAGSLPPTEAVDSTPHAV</sequence>
<proteinExistence type="predicted"/>
<reference evidence="1" key="1">
    <citation type="journal article" date="2021" name="New Phytol.">
        <title>Evolutionary innovations through gain and loss of genes in the ectomycorrhizal Boletales.</title>
        <authorList>
            <person name="Wu G."/>
            <person name="Miyauchi S."/>
            <person name="Morin E."/>
            <person name="Kuo A."/>
            <person name="Drula E."/>
            <person name="Varga T."/>
            <person name="Kohler A."/>
            <person name="Feng B."/>
            <person name="Cao Y."/>
            <person name="Lipzen A."/>
            <person name="Daum C."/>
            <person name="Hundley H."/>
            <person name="Pangilinan J."/>
            <person name="Johnson J."/>
            <person name="Barry K."/>
            <person name="LaButti K."/>
            <person name="Ng V."/>
            <person name="Ahrendt S."/>
            <person name="Min B."/>
            <person name="Choi I.G."/>
            <person name="Park H."/>
            <person name="Plett J.M."/>
            <person name="Magnuson J."/>
            <person name="Spatafora J.W."/>
            <person name="Nagy L.G."/>
            <person name="Henrissat B."/>
            <person name="Grigoriev I.V."/>
            <person name="Yang Z.L."/>
            <person name="Xu J."/>
            <person name="Martin F.M."/>
        </authorList>
    </citation>
    <scope>NUCLEOTIDE SEQUENCE</scope>
    <source>
        <strain evidence="1">ATCC 28755</strain>
    </source>
</reference>
<keyword evidence="2" id="KW-1185">Reference proteome</keyword>
<dbReference type="EMBL" id="MU268930">
    <property type="protein sequence ID" value="KAH7903501.1"/>
    <property type="molecule type" value="Genomic_DNA"/>
</dbReference>
<protein>
    <submittedName>
        <fullName evidence="1">Uncharacterized protein</fullName>
    </submittedName>
</protein>